<dbReference type="InterPro" id="IPR002213">
    <property type="entry name" value="UDP_glucos_trans"/>
</dbReference>
<evidence type="ECO:0000313" key="7">
    <source>
        <dbReference type="Proteomes" id="UP000492821"/>
    </source>
</evidence>
<dbReference type="Pfam" id="PF00201">
    <property type="entry name" value="UDPGT"/>
    <property type="match status" value="1"/>
</dbReference>
<name>A0A7E4W3Q6_PANRE</name>
<dbReference type="Gene3D" id="3.40.50.2000">
    <property type="entry name" value="Glycogen Phosphorylase B"/>
    <property type="match status" value="1"/>
</dbReference>
<proteinExistence type="inferred from homology"/>
<dbReference type="SUPFAM" id="SSF53756">
    <property type="entry name" value="UDP-Glycosyltransferase/glycogen phosphorylase"/>
    <property type="match status" value="1"/>
</dbReference>
<evidence type="ECO:0000256" key="4">
    <source>
        <dbReference type="ARBA" id="ARBA00022679"/>
    </source>
</evidence>
<reference evidence="7" key="1">
    <citation type="journal article" date="2013" name="Genetics">
        <title>The draft genome and transcriptome of Panagrellus redivivus are shaped by the harsh demands of a free-living lifestyle.</title>
        <authorList>
            <person name="Srinivasan J."/>
            <person name="Dillman A.R."/>
            <person name="Macchietto M.G."/>
            <person name="Heikkinen L."/>
            <person name="Lakso M."/>
            <person name="Fracchia K.M."/>
            <person name="Antoshechkin I."/>
            <person name="Mortazavi A."/>
            <person name="Wong G."/>
            <person name="Sternberg P.W."/>
        </authorList>
    </citation>
    <scope>NUCLEOTIDE SEQUENCE [LARGE SCALE GENOMIC DNA]</scope>
    <source>
        <strain evidence="7">MT8872</strain>
    </source>
</reference>
<dbReference type="PANTHER" id="PTHR48043:SF145">
    <property type="entry name" value="FI06409P-RELATED"/>
    <property type="match status" value="1"/>
</dbReference>
<keyword evidence="3" id="KW-0328">Glycosyltransferase</keyword>
<dbReference type="GO" id="GO:0015020">
    <property type="term" value="F:glucuronosyltransferase activity"/>
    <property type="evidence" value="ECO:0007669"/>
    <property type="project" value="UniProtKB-EC"/>
</dbReference>
<dbReference type="CDD" id="cd03784">
    <property type="entry name" value="GT1_Gtf-like"/>
    <property type="match status" value="1"/>
</dbReference>
<accession>A0A7E4W3Q6</accession>
<keyword evidence="4" id="KW-0808">Transferase</keyword>
<dbReference type="PANTHER" id="PTHR48043">
    <property type="entry name" value="EG:EG0003.4 PROTEIN-RELATED"/>
    <property type="match status" value="1"/>
</dbReference>
<dbReference type="InterPro" id="IPR050271">
    <property type="entry name" value="UDP-glycosyltransferase"/>
</dbReference>
<dbReference type="FunFam" id="3.40.50.2000:FF:000021">
    <property type="entry name" value="UDP-glucuronosyltransferase"/>
    <property type="match status" value="1"/>
</dbReference>
<protein>
    <recommendedName>
        <fullName evidence="2">glucuronosyltransferase</fullName>
        <ecNumber evidence="2">2.4.1.17</ecNumber>
    </recommendedName>
</protein>
<evidence type="ECO:0000256" key="1">
    <source>
        <dbReference type="ARBA" id="ARBA00009995"/>
    </source>
</evidence>
<comment type="similarity">
    <text evidence="1">Belongs to the UDP-glycosyltransferase family.</text>
</comment>
<evidence type="ECO:0000256" key="2">
    <source>
        <dbReference type="ARBA" id="ARBA00012544"/>
    </source>
</evidence>
<evidence type="ECO:0000256" key="6">
    <source>
        <dbReference type="SAM" id="Phobius"/>
    </source>
</evidence>
<evidence type="ECO:0000256" key="3">
    <source>
        <dbReference type="ARBA" id="ARBA00022676"/>
    </source>
</evidence>
<reference evidence="8" key="2">
    <citation type="submission" date="2020-10" db="UniProtKB">
        <authorList>
            <consortium name="WormBaseParasite"/>
        </authorList>
    </citation>
    <scope>IDENTIFICATION</scope>
</reference>
<organism evidence="7 8">
    <name type="scientific">Panagrellus redivivus</name>
    <name type="common">Microworm</name>
    <dbReference type="NCBI Taxonomy" id="6233"/>
    <lineage>
        <taxon>Eukaryota</taxon>
        <taxon>Metazoa</taxon>
        <taxon>Ecdysozoa</taxon>
        <taxon>Nematoda</taxon>
        <taxon>Chromadorea</taxon>
        <taxon>Rhabditida</taxon>
        <taxon>Tylenchina</taxon>
        <taxon>Panagrolaimomorpha</taxon>
        <taxon>Panagrolaimoidea</taxon>
        <taxon>Panagrolaimidae</taxon>
        <taxon>Panagrellus</taxon>
    </lineage>
</organism>
<comment type="catalytic activity">
    <reaction evidence="5">
        <text>glucuronate acceptor + UDP-alpha-D-glucuronate = acceptor beta-D-glucuronoside + UDP + H(+)</text>
        <dbReference type="Rhea" id="RHEA:21032"/>
        <dbReference type="ChEBI" id="CHEBI:15378"/>
        <dbReference type="ChEBI" id="CHEBI:58052"/>
        <dbReference type="ChEBI" id="CHEBI:58223"/>
        <dbReference type="ChEBI" id="CHEBI:132367"/>
        <dbReference type="ChEBI" id="CHEBI:132368"/>
        <dbReference type="EC" id="2.4.1.17"/>
    </reaction>
</comment>
<keyword evidence="6" id="KW-1133">Transmembrane helix</keyword>
<feature type="transmembrane region" description="Helical" evidence="6">
    <location>
        <begin position="477"/>
        <end position="496"/>
    </location>
</feature>
<dbReference type="EC" id="2.4.1.17" evidence="2"/>
<dbReference type="AlphaFoldDB" id="A0A7E4W3Q6"/>
<dbReference type="Proteomes" id="UP000492821">
    <property type="component" value="Unassembled WGS sequence"/>
</dbReference>
<evidence type="ECO:0000256" key="5">
    <source>
        <dbReference type="ARBA" id="ARBA00047475"/>
    </source>
</evidence>
<keyword evidence="6" id="KW-0812">Transmembrane</keyword>
<evidence type="ECO:0000313" key="8">
    <source>
        <dbReference type="WBParaSite" id="Pan_g6999.t1"/>
    </source>
</evidence>
<dbReference type="WBParaSite" id="Pan_g6999.t1">
    <property type="protein sequence ID" value="Pan_g6999.t1"/>
    <property type="gene ID" value="Pan_g6999"/>
</dbReference>
<keyword evidence="6" id="KW-0472">Membrane</keyword>
<keyword evidence="7" id="KW-1185">Reference proteome</keyword>
<sequence length="509" mass="57269">MAEVTVDQPRPSPKGKVLLYVATIGFSHIQYAYTIGEWLVKDGFEVHVLMQKITPKADFDTPKCFTKYFTIEASGKTAPNFLTKLSAGANNLVTSGFYEEINGIRADLARNFLKNINYDEIKLENYDMVVSECLSLLAIAAFQQMGIKKFIYTTALPFNSLHTDNIGLPSPSSYLPIMDETLPCGDEMGFWDRARNLYTTLYHDWYIMPKYSKFETEMFLEMGLNPEVARKNAKKAIDLRVFNSNILLEYPRPTTYNALHIGGSMTKEPEELTGEIAAVFEKPSDGVILISFGTIAESSDFPKAFRPSVLATMKALPTYEFIFRVGNIEDHSEFKELPNVTLVEWMDQVSILAHPKTKLFYTHCGLNSLNESLSFGVPLVATPIFGDQHYNASILRKKNVGINVDLQTISPAKLVSAFKTVLEDAKYTKEAQQIAQKTKDLPVQPKETFLQWTNYIHIHGAGEDFTLKSATMSYMEVHSLDVIFTVIIAFVLALFLSREVFANVSSLFA</sequence>